<accession>A0A0E9PKT8</accession>
<protein>
    <submittedName>
        <fullName evidence="1">Uncharacterized protein</fullName>
    </submittedName>
</protein>
<proteinExistence type="predicted"/>
<organism evidence="1">
    <name type="scientific">Anguilla anguilla</name>
    <name type="common">European freshwater eel</name>
    <name type="synonym">Muraena anguilla</name>
    <dbReference type="NCBI Taxonomy" id="7936"/>
    <lineage>
        <taxon>Eukaryota</taxon>
        <taxon>Metazoa</taxon>
        <taxon>Chordata</taxon>
        <taxon>Craniata</taxon>
        <taxon>Vertebrata</taxon>
        <taxon>Euteleostomi</taxon>
        <taxon>Actinopterygii</taxon>
        <taxon>Neopterygii</taxon>
        <taxon>Teleostei</taxon>
        <taxon>Anguilliformes</taxon>
        <taxon>Anguillidae</taxon>
        <taxon>Anguilla</taxon>
    </lineage>
</organism>
<reference evidence="1" key="1">
    <citation type="submission" date="2014-11" db="EMBL/GenBank/DDBJ databases">
        <authorList>
            <person name="Amaro Gonzalez C."/>
        </authorList>
    </citation>
    <scope>NUCLEOTIDE SEQUENCE</scope>
</reference>
<dbReference type="EMBL" id="GBXM01103448">
    <property type="protein sequence ID" value="JAH05129.1"/>
    <property type="molecule type" value="Transcribed_RNA"/>
</dbReference>
<dbReference type="AlphaFoldDB" id="A0A0E9PKT8"/>
<name>A0A0E9PKT8_ANGAN</name>
<reference evidence="1" key="2">
    <citation type="journal article" date="2015" name="Fish Shellfish Immunol.">
        <title>Early steps in the European eel (Anguilla anguilla)-Vibrio vulnificus interaction in the gills: Role of the RtxA13 toxin.</title>
        <authorList>
            <person name="Callol A."/>
            <person name="Pajuelo D."/>
            <person name="Ebbesson L."/>
            <person name="Teles M."/>
            <person name="MacKenzie S."/>
            <person name="Amaro C."/>
        </authorList>
    </citation>
    <scope>NUCLEOTIDE SEQUENCE</scope>
</reference>
<sequence length="46" mass="5148">MNQNTPSPKNHKAILTGSMAVTQETAIPMLYKNMEQTGRQFIQQGI</sequence>
<evidence type="ECO:0000313" key="1">
    <source>
        <dbReference type="EMBL" id="JAH05129.1"/>
    </source>
</evidence>